<keyword evidence="1" id="KW-1133">Transmembrane helix</keyword>
<feature type="transmembrane region" description="Helical" evidence="1">
    <location>
        <begin position="93"/>
        <end position="126"/>
    </location>
</feature>
<feature type="transmembrane region" description="Helical" evidence="1">
    <location>
        <begin position="12"/>
        <end position="32"/>
    </location>
</feature>
<keyword evidence="1" id="KW-0472">Membrane</keyword>
<dbReference type="AlphaFoldDB" id="A0AA35VBT5"/>
<accession>A0AA35VBT5</accession>
<keyword evidence="3" id="KW-1185">Reference proteome</keyword>
<feature type="transmembrane region" description="Helical" evidence="1">
    <location>
        <begin position="39"/>
        <end position="58"/>
    </location>
</feature>
<sequence>MFSAVLRAGTSGFSLLLVPCWPLLAGFLLLLLPRDQTNVAGRFLAASGLVVAALFTPFMPEQDVLSDVVRLLAASIPFLAWRDGLGRAAAVVPFFATSCVMLALTVHQVLAVVALLGLASAFLALYDAAGAVRARSAWETAQLRVAGVMMALLGATFTTLSATAVGSGTLRTGDLLLSVGLCLIAGLGHVPAPPPAGRPALLDILPRLGASALMLRLPAHDVTDAVFLALGLVTLWLCAFRQRAGGALFAAMMALCAGASGGGGSDRGMAAESPVLVAGLLFCIAATALATERIDDRQRAWMETAQPPSPLFMGSLLLLAELLPGHPLMAALILGGLGLQVARAGPGDWPRRMDRADLMFWGLVLVGLLSPLLLLWPLALAWHPS</sequence>
<dbReference type="EMBL" id="CATKSH010000014">
    <property type="protein sequence ID" value="CAI9121357.1"/>
    <property type="molecule type" value="Genomic_DNA"/>
</dbReference>
<reference evidence="2" key="1">
    <citation type="submission" date="2023-03" db="EMBL/GenBank/DDBJ databases">
        <authorList>
            <person name="Cleenwerck I."/>
        </authorList>
    </citation>
    <scope>NUCLEOTIDE SEQUENCE</scope>
    <source>
        <strain evidence="2">LMG 32879</strain>
    </source>
</reference>
<organism evidence="2 3">
    <name type="scientific">Brytella acorum</name>
    <dbReference type="NCBI Taxonomy" id="2959299"/>
    <lineage>
        <taxon>Bacteria</taxon>
        <taxon>Pseudomonadati</taxon>
        <taxon>Pseudomonadota</taxon>
        <taxon>Alphaproteobacteria</taxon>
        <taxon>Acetobacterales</taxon>
        <taxon>Acetobacteraceae</taxon>
        <taxon>Brytella</taxon>
    </lineage>
</organism>
<keyword evidence="1" id="KW-0812">Transmembrane</keyword>
<feature type="transmembrane region" description="Helical" evidence="1">
    <location>
        <begin position="271"/>
        <end position="290"/>
    </location>
</feature>
<feature type="transmembrane region" description="Helical" evidence="1">
    <location>
        <begin position="146"/>
        <end position="168"/>
    </location>
</feature>
<evidence type="ECO:0000256" key="1">
    <source>
        <dbReference type="SAM" id="Phobius"/>
    </source>
</evidence>
<feature type="transmembrane region" description="Helical" evidence="1">
    <location>
        <begin position="222"/>
        <end position="240"/>
    </location>
</feature>
<name>A0AA35VBT5_9PROT</name>
<evidence type="ECO:0000313" key="2">
    <source>
        <dbReference type="EMBL" id="CAI9121357.1"/>
    </source>
</evidence>
<feature type="transmembrane region" description="Helical" evidence="1">
    <location>
        <begin position="175"/>
        <end position="192"/>
    </location>
</feature>
<dbReference type="RefSeq" id="WP_289840704.1">
    <property type="nucleotide sequence ID" value="NZ_CATKSH010000014.1"/>
</dbReference>
<dbReference type="Proteomes" id="UP001176960">
    <property type="component" value="Unassembled WGS sequence"/>
</dbReference>
<protein>
    <submittedName>
        <fullName evidence="2">Uncharacterized protein</fullName>
    </submittedName>
</protein>
<feature type="transmembrane region" description="Helical" evidence="1">
    <location>
        <begin position="358"/>
        <end position="382"/>
    </location>
</feature>
<feature type="transmembrane region" description="Helical" evidence="1">
    <location>
        <begin position="247"/>
        <end position="265"/>
    </location>
</feature>
<gene>
    <name evidence="2" type="ORF">LMG32879_002204</name>
</gene>
<comment type="caution">
    <text evidence="2">The sequence shown here is derived from an EMBL/GenBank/DDBJ whole genome shotgun (WGS) entry which is preliminary data.</text>
</comment>
<proteinExistence type="predicted"/>
<evidence type="ECO:0000313" key="3">
    <source>
        <dbReference type="Proteomes" id="UP001176960"/>
    </source>
</evidence>